<accession>A0A239NMN6</accession>
<dbReference type="AlphaFoldDB" id="A0A239NMN6"/>
<dbReference type="PANTHER" id="PTHR10961">
    <property type="entry name" value="PEROXISOMAL SARCOSINE OXIDASE"/>
    <property type="match status" value="1"/>
</dbReference>
<sequence length="392" mass="41627">MSQFHAGESSTTRRYDLAVVGLGVMGAMVAWRAAAMGADVIALDPYVPGHRRGASHGGSRIFRTLCHEGVDYGVFARASLQIYRELEAATRTELLLQCGGLTIGPPGHPLVSAAAVTAETVGVAYERLDSAELRARYPQHAPMGKDIGLFEPTAGVLRPEAAVRAAVQASRAAGASVLSGVRCLKLRHEADGPTLFTNAGVIRARKTVLAIGGWTNDLVPDLELPLQVRRSVLCWFRDDTECHGTQNFPVFIRVGSGLDGWGIPDVDGRGVKVGLGGPHPSKRLLSHPDDNWGMHPVSVETAPVSAYVTKALPGLQPITASAEACMDVRTPDGHFVLGSHPRLADVVLCTGFSGHGFKHAPAVGTAVAQYALHGRTDFPIDAFAPDRFDRST</sequence>
<dbReference type="SUPFAM" id="SSF54373">
    <property type="entry name" value="FAD-linked reductases, C-terminal domain"/>
    <property type="match status" value="1"/>
</dbReference>
<dbReference type="PANTHER" id="PTHR10961:SF7">
    <property type="entry name" value="FAD DEPENDENT OXIDOREDUCTASE DOMAIN-CONTAINING PROTEIN"/>
    <property type="match status" value="1"/>
</dbReference>
<dbReference type="InterPro" id="IPR006076">
    <property type="entry name" value="FAD-dep_OxRdtase"/>
</dbReference>
<dbReference type="InterPro" id="IPR045170">
    <property type="entry name" value="MTOX"/>
</dbReference>
<dbReference type="SUPFAM" id="SSF51905">
    <property type="entry name" value="FAD/NAD(P)-binding domain"/>
    <property type="match status" value="1"/>
</dbReference>
<dbReference type="EMBL" id="FZOF01000041">
    <property type="protein sequence ID" value="SNT56161.1"/>
    <property type="molecule type" value="Genomic_DNA"/>
</dbReference>
<proteinExistence type="predicted"/>
<protein>
    <submittedName>
        <fullName evidence="6">Sarcosine oxidase</fullName>
    </submittedName>
</protein>
<feature type="domain" description="FAD dependent oxidoreductase" evidence="5">
    <location>
        <begin position="16"/>
        <end position="369"/>
    </location>
</feature>
<dbReference type="NCBIfam" id="NF008425">
    <property type="entry name" value="PRK11259.1"/>
    <property type="match status" value="1"/>
</dbReference>
<evidence type="ECO:0000313" key="7">
    <source>
        <dbReference type="Proteomes" id="UP000198280"/>
    </source>
</evidence>
<evidence type="ECO:0000259" key="5">
    <source>
        <dbReference type="Pfam" id="PF01266"/>
    </source>
</evidence>
<keyword evidence="4" id="KW-0560">Oxidoreductase</keyword>
<keyword evidence="2" id="KW-0285">Flavoprotein</keyword>
<gene>
    <name evidence="6" type="ORF">SAMN05216252_14112</name>
</gene>
<evidence type="ECO:0000256" key="4">
    <source>
        <dbReference type="ARBA" id="ARBA00023002"/>
    </source>
</evidence>
<dbReference type="Proteomes" id="UP000198280">
    <property type="component" value="Unassembled WGS sequence"/>
</dbReference>
<keyword evidence="7" id="KW-1185">Reference proteome</keyword>
<comment type="cofactor">
    <cofactor evidence="1">
        <name>FAD</name>
        <dbReference type="ChEBI" id="CHEBI:57692"/>
    </cofactor>
</comment>
<dbReference type="Pfam" id="PF01266">
    <property type="entry name" value="DAO"/>
    <property type="match status" value="1"/>
</dbReference>
<dbReference type="RefSeq" id="WP_089228982.1">
    <property type="nucleotide sequence ID" value="NZ_FZOF01000041.1"/>
</dbReference>
<evidence type="ECO:0000256" key="2">
    <source>
        <dbReference type="ARBA" id="ARBA00022630"/>
    </source>
</evidence>
<dbReference type="GO" id="GO:0050660">
    <property type="term" value="F:flavin adenine dinucleotide binding"/>
    <property type="evidence" value="ECO:0007669"/>
    <property type="project" value="InterPro"/>
</dbReference>
<dbReference type="InterPro" id="IPR036188">
    <property type="entry name" value="FAD/NAD-bd_sf"/>
</dbReference>
<name>A0A239NMN6_9ACTN</name>
<evidence type="ECO:0000313" key="6">
    <source>
        <dbReference type="EMBL" id="SNT56161.1"/>
    </source>
</evidence>
<reference evidence="6 7" key="1">
    <citation type="submission" date="2017-06" db="EMBL/GenBank/DDBJ databases">
        <authorList>
            <person name="Kim H.J."/>
            <person name="Triplett B.A."/>
        </authorList>
    </citation>
    <scope>NUCLEOTIDE SEQUENCE [LARGE SCALE GENOMIC DNA]</scope>
    <source>
        <strain evidence="6 7">CGMCC 4.1858</strain>
    </source>
</reference>
<dbReference type="Gene3D" id="3.30.9.10">
    <property type="entry name" value="D-Amino Acid Oxidase, subunit A, domain 2"/>
    <property type="match status" value="1"/>
</dbReference>
<organism evidence="6 7">
    <name type="scientific">Actinacidiphila glaucinigra</name>
    <dbReference type="NCBI Taxonomy" id="235986"/>
    <lineage>
        <taxon>Bacteria</taxon>
        <taxon>Bacillati</taxon>
        <taxon>Actinomycetota</taxon>
        <taxon>Actinomycetes</taxon>
        <taxon>Kitasatosporales</taxon>
        <taxon>Streptomycetaceae</taxon>
        <taxon>Actinacidiphila</taxon>
    </lineage>
</organism>
<evidence type="ECO:0000256" key="1">
    <source>
        <dbReference type="ARBA" id="ARBA00001974"/>
    </source>
</evidence>
<dbReference type="OrthoDB" id="9806452at2"/>
<keyword evidence="3" id="KW-0274">FAD</keyword>
<dbReference type="GO" id="GO:0008115">
    <property type="term" value="F:sarcosine oxidase activity"/>
    <property type="evidence" value="ECO:0007669"/>
    <property type="project" value="TreeGrafter"/>
</dbReference>
<evidence type="ECO:0000256" key="3">
    <source>
        <dbReference type="ARBA" id="ARBA00022827"/>
    </source>
</evidence>
<dbReference type="Gene3D" id="3.50.50.60">
    <property type="entry name" value="FAD/NAD(P)-binding domain"/>
    <property type="match status" value="1"/>
</dbReference>